<dbReference type="GO" id="GO:0000902">
    <property type="term" value="P:cell morphogenesis"/>
    <property type="evidence" value="ECO:0007669"/>
    <property type="project" value="InterPro"/>
</dbReference>
<sequence length="1745" mass="191845">MDELVGILKRELDEFMATHASTVLSKMGEEHMDDVCRSEVERIGTMWSVMASRNFAVAIDTLLQWQSVRLDGSLFGHVGLWLTGHVLRTVLRHPIHETCDAVWDTLVAAAFKVLSGWNHVESCVGADRSFFVFHTAPSKPSNDFLLQQAVHMLWKDNIGLMGTCAIRPIKQHFLMDLDSLAASAVTKESYLNNFSMLRLCLIRPGATFDAAAQASTSFLRVLTSCTHKVHKPSVRLVALQVLAAILTRELTGLSTAGLRAYHDADGTTAEWTSLVADLHAIGHKQSQKKRFAVVAWHVRVAVLMLSDAAMFAAWWKADALALLQAYGQHNASIPFLHLVELLLRHLVKRHVAAASQSVDLMEIVNAIQAWCFTNSKHKLKKMRVIFSVLSRLSLSIAAYNMPYAVDNHIHHLIADSDSIYEVRRLVGLQSLRHLLQHTGLVVMSAAPPVFSIALDKAALVLALPSLGDVVSNILVDCSGHLDSPVRPGKSNEFKHWIGLQTFEASIYSTQVLFAHMTLHPDQKLLLLTRSAIHDDESIRVASAATLRHLARTLPESSVLQALVSFMLQAVDKADRLPILLEVVESILLDPSLPLRDALDTDVEPVEALGLFLLCHTSVQVRRQALVVLDAVRLLRQGRLRSTKINAMDILTGIDGDLQNTLGLQLAHKQMALEAGGVIQWLAKSTDQSTSANSEWLWSLCLATLFPRLCEICPTLIDHVWTRAVTTVYAIEPDLPIDTDDNFCTPSQWRNLAILTCATATKAEDVVGTLLKRLCAFLTSLSLEQRISATLALSATHAAAHVELLEHLTSLEGVAFPKKPPAGSIPRGTSIKDIFAPAPSKHPPCVLQWAMARCVRSLVHHRIQLWSHVPFRQLVLDVVDKLYGALTTPPATPPPMLSQANGWQWWVQHEFCAIVESIVHQNNLLVVLDDDTADVVTATTTREMWFGAMWQWCADQPRTAAPADVRAAMLLPYVPPDESTPWQQFQLAKRAYQAMSMLMVGPVFTDVAPVFAWMDGAFAAGADDDLQAIVVSGLRLLVQSDPGAIIPQTVDRCFYTDATSCVVATHYLHVVASVVVDLRDEFMASPSLCELIFVALLHLHPTTTTDAAAAAMHILVTMGQDREGVPHAYQPHHVPAKPATTRQLQHVTNQIARRWAAHSVDVLHVMLSYVVKCAANPALQSHVMAQCSPWVTQLDAIDKQCMTLLFRLTVQEHDGDLLPALSALWLDVARAKDYCHVPPIVSFLFSLPTHEKFVVAKHVINWMSASPMDSHRLVSAILAYADAQDQTLRTSCVAVVLLSGLAVTQSDDDDEGHRVVMVAHRVFSVLFAELHDRASAHDDVFDGVEADGLAIVDGMLHKDASVTYLTMQNAVHEYLATIVSPPSDSQMDGQEPSSSPADLFETLVESFCRLVLTDAQRRQWAAMAVQAFTTHHFDARFGLLLYRLGRPPFDGSVCVHMTNLLAAAMSNPNEAAFVPEYLVTLTHMTSTMPDAKLALYPQLLWETVTLLRHTHDAYQQPALRLLEAFVTKSTFPMPIVQDMLLASRPSGPKAGTAMSSSDVSVDILLAACHNVDAPATADLVRSIVTAVLGSNVTSKLHCVLCTAVLLPFLSVGIESATVSARQELGFLWRVQNQAHVAAAFLHDIDGTMWQVTDDLGRLLMAALAFSPDEEKGFFDTVLVILNGRCDAVKHPTLLLVHKMVQTAPDLFWKRNGALLAALTRILRTTGANDAMWPVLVSVLSTLLPCP</sequence>
<reference evidence="1 2" key="1">
    <citation type="submission" date="2018-08" db="EMBL/GenBank/DDBJ databases">
        <title>Aphanomyces genome sequencing and annotation.</title>
        <authorList>
            <person name="Minardi D."/>
            <person name="Oidtmann B."/>
            <person name="Van Der Giezen M."/>
            <person name="Studholme D.J."/>
        </authorList>
    </citation>
    <scope>NUCLEOTIDE SEQUENCE [LARGE SCALE GENOMIC DNA]</scope>
    <source>
        <strain evidence="1 2">Yx</strain>
    </source>
</reference>
<dbReference type="GO" id="GO:0030427">
    <property type="term" value="C:site of polarized growth"/>
    <property type="evidence" value="ECO:0007669"/>
    <property type="project" value="TreeGrafter"/>
</dbReference>
<gene>
    <name evidence="1" type="ORF">DYB25_002173</name>
</gene>
<evidence type="ECO:0000313" key="2">
    <source>
        <dbReference type="Proteomes" id="UP000266239"/>
    </source>
</evidence>
<dbReference type="Proteomes" id="UP000266239">
    <property type="component" value="Unassembled WGS sequence"/>
</dbReference>
<dbReference type="InterPro" id="IPR016024">
    <property type="entry name" value="ARM-type_fold"/>
</dbReference>
<accession>A0A397B7G8</accession>
<dbReference type="PANTHER" id="PTHR12295">
    <property type="entry name" value="FURRY-RELATED"/>
    <property type="match status" value="1"/>
</dbReference>
<organism evidence="1 2">
    <name type="scientific">Aphanomyces astaci</name>
    <name type="common">Crayfish plague agent</name>
    <dbReference type="NCBI Taxonomy" id="112090"/>
    <lineage>
        <taxon>Eukaryota</taxon>
        <taxon>Sar</taxon>
        <taxon>Stramenopiles</taxon>
        <taxon>Oomycota</taxon>
        <taxon>Saprolegniomycetes</taxon>
        <taxon>Saprolegniales</taxon>
        <taxon>Verrucalvaceae</taxon>
        <taxon>Aphanomyces</taxon>
    </lineage>
</organism>
<dbReference type="InterPro" id="IPR039867">
    <property type="entry name" value="Furry/Tao3/Mor2"/>
</dbReference>
<comment type="caution">
    <text evidence="1">The sequence shown here is derived from an EMBL/GenBank/DDBJ whole genome shotgun (WGS) entry which is preliminary data.</text>
</comment>
<dbReference type="GO" id="GO:0005938">
    <property type="term" value="C:cell cortex"/>
    <property type="evidence" value="ECO:0007669"/>
    <property type="project" value="TreeGrafter"/>
</dbReference>
<dbReference type="PANTHER" id="PTHR12295:SF30">
    <property type="entry name" value="PROTEIN FURRY"/>
    <property type="match status" value="1"/>
</dbReference>
<dbReference type="EMBL" id="QUTA01005564">
    <property type="protein sequence ID" value="RHY15174.1"/>
    <property type="molecule type" value="Genomic_DNA"/>
</dbReference>
<proteinExistence type="predicted"/>
<protein>
    <submittedName>
        <fullName evidence="1">Uncharacterized protein</fullName>
    </submittedName>
</protein>
<evidence type="ECO:0000313" key="1">
    <source>
        <dbReference type="EMBL" id="RHY15174.1"/>
    </source>
</evidence>
<dbReference type="SUPFAM" id="SSF48371">
    <property type="entry name" value="ARM repeat"/>
    <property type="match status" value="1"/>
</dbReference>
<name>A0A397B7G8_APHAT</name>